<evidence type="ECO:0000313" key="2">
    <source>
        <dbReference type="EMBL" id="GMN55018.1"/>
    </source>
</evidence>
<name>A0AA88AVG5_FICCA</name>
<reference evidence="2" key="1">
    <citation type="submission" date="2023-07" db="EMBL/GenBank/DDBJ databases">
        <title>draft genome sequence of fig (Ficus carica).</title>
        <authorList>
            <person name="Takahashi T."/>
            <person name="Nishimura K."/>
        </authorList>
    </citation>
    <scope>NUCLEOTIDE SEQUENCE</scope>
</reference>
<dbReference type="AlphaFoldDB" id="A0AA88AVG5"/>
<dbReference type="EMBL" id="BTGU01000054">
    <property type="protein sequence ID" value="GMN55018.1"/>
    <property type="molecule type" value="Genomic_DNA"/>
</dbReference>
<evidence type="ECO:0000256" key="1">
    <source>
        <dbReference type="SAM" id="MobiDB-lite"/>
    </source>
</evidence>
<proteinExistence type="predicted"/>
<protein>
    <submittedName>
        <fullName evidence="2">Uncharacterized protein</fullName>
    </submittedName>
</protein>
<sequence length="71" mass="7959">MKYRHAFLPLILPDVPPPRICHLLQQGVPKDANNSTTESHVTEDVDGNYDDNPDKISKVQLLRSKGEVAHV</sequence>
<gene>
    <name evidence="2" type="ORF">TIFTF001_024140</name>
</gene>
<organism evidence="2 3">
    <name type="scientific">Ficus carica</name>
    <name type="common">Common fig</name>
    <dbReference type="NCBI Taxonomy" id="3494"/>
    <lineage>
        <taxon>Eukaryota</taxon>
        <taxon>Viridiplantae</taxon>
        <taxon>Streptophyta</taxon>
        <taxon>Embryophyta</taxon>
        <taxon>Tracheophyta</taxon>
        <taxon>Spermatophyta</taxon>
        <taxon>Magnoliopsida</taxon>
        <taxon>eudicotyledons</taxon>
        <taxon>Gunneridae</taxon>
        <taxon>Pentapetalae</taxon>
        <taxon>rosids</taxon>
        <taxon>fabids</taxon>
        <taxon>Rosales</taxon>
        <taxon>Moraceae</taxon>
        <taxon>Ficeae</taxon>
        <taxon>Ficus</taxon>
    </lineage>
</organism>
<evidence type="ECO:0000313" key="3">
    <source>
        <dbReference type="Proteomes" id="UP001187192"/>
    </source>
</evidence>
<keyword evidence="3" id="KW-1185">Reference proteome</keyword>
<dbReference type="Proteomes" id="UP001187192">
    <property type="component" value="Unassembled WGS sequence"/>
</dbReference>
<feature type="region of interest" description="Disordered" evidence="1">
    <location>
        <begin position="29"/>
        <end position="71"/>
    </location>
</feature>
<accession>A0AA88AVG5</accession>
<comment type="caution">
    <text evidence="2">The sequence shown here is derived from an EMBL/GenBank/DDBJ whole genome shotgun (WGS) entry which is preliminary data.</text>
</comment>